<evidence type="ECO:0000313" key="2">
    <source>
        <dbReference type="EMBL" id="KAG1365075.1"/>
    </source>
</evidence>
<keyword evidence="3" id="KW-1185">Reference proteome</keyword>
<reference evidence="2" key="1">
    <citation type="journal article" date="2017" name="Gigascience">
        <title>The genome draft of coconut (Cocos nucifera).</title>
        <authorList>
            <person name="Xiao Y."/>
            <person name="Xu P."/>
            <person name="Fan H."/>
            <person name="Baudouin L."/>
            <person name="Xia W."/>
            <person name="Bocs S."/>
            <person name="Xu J."/>
            <person name="Li Q."/>
            <person name="Guo A."/>
            <person name="Zhou L."/>
            <person name="Li J."/>
            <person name="Wu Y."/>
            <person name="Ma Z."/>
            <person name="Armero A."/>
            <person name="Issali A.E."/>
            <person name="Liu N."/>
            <person name="Peng M."/>
            <person name="Yang Y."/>
        </authorList>
    </citation>
    <scope>NUCLEOTIDE SEQUENCE</scope>
    <source>
        <tissue evidence="2">Spear leaf of Hainan Tall coconut</tissue>
    </source>
</reference>
<protein>
    <submittedName>
        <fullName evidence="2">Uncharacterized protein</fullName>
    </submittedName>
</protein>
<name>A0A8K0NA93_COCNU</name>
<evidence type="ECO:0000256" key="1">
    <source>
        <dbReference type="SAM" id="MobiDB-lite"/>
    </source>
</evidence>
<feature type="region of interest" description="Disordered" evidence="1">
    <location>
        <begin position="199"/>
        <end position="218"/>
    </location>
</feature>
<comment type="caution">
    <text evidence="2">The sequence shown here is derived from an EMBL/GenBank/DDBJ whole genome shotgun (WGS) entry which is preliminary data.</text>
</comment>
<organism evidence="2 3">
    <name type="scientific">Cocos nucifera</name>
    <name type="common">Coconut palm</name>
    <dbReference type="NCBI Taxonomy" id="13894"/>
    <lineage>
        <taxon>Eukaryota</taxon>
        <taxon>Viridiplantae</taxon>
        <taxon>Streptophyta</taxon>
        <taxon>Embryophyta</taxon>
        <taxon>Tracheophyta</taxon>
        <taxon>Spermatophyta</taxon>
        <taxon>Magnoliopsida</taxon>
        <taxon>Liliopsida</taxon>
        <taxon>Arecaceae</taxon>
        <taxon>Arecoideae</taxon>
        <taxon>Cocoseae</taxon>
        <taxon>Attaleinae</taxon>
        <taxon>Cocos</taxon>
    </lineage>
</organism>
<evidence type="ECO:0000313" key="3">
    <source>
        <dbReference type="Proteomes" id="UP000797356"/>
    </source>
</evidence>
<gene>
    <name evidence="2" type="ORF">COCNU_12G000750</name>
</gene>
<sequence>MKKRNDPYLELLDKEDEGGMGLEAVGEVEAPVEEADGAIIASDGDPPPPARAAQDLAGDLVGDRGLPGGLLLEELELPLLVHLQTRSEERIWINLTLETELALVGEDVTRGRRDKTCNRKRRSISIKIRYFNQRKETHRHGLLRLIAPGVDKVRGEARGMEEFGKAAGEDSGGSGLGGEEELSPRDGIRIRVLGGEAEAAGFSEEGGEGEGQKGKEGKAFKREVDVDAFKRRWGGEWLEKWRTLGKRRSGRWMGLVAISFGWERGAGGGDVGSVGWESGGEGMRLRRGLEDWTPTTLGSAVKGHWEY</sequence>
<dbReference type="EMBL" id="CM017883">
    <property type="protein sequence ID" value="KAG1365075.1"/>
    <property type="molecule type" value="Genomic_DNA"/>
</dbReference>
<feature type="region of interest" description="Disordered" evidence="1">
    <location>
        <begin position="1"/>
        <end position="20"/>
    </location>
</feature>
<dbReference type="AlphaFoldDB" id="A0A8K0NA93"/>
<dbReference type="Proteomes" id="UP000797356">
    <property type="component" value="Chromosome 12"/>
</dbReference>
<accession>A0A8K0NA93</accession>
<proteinExistence type="predicted"/>
<reference evidence="2" key="2">
    <citation type="submission" date="2019-07" db="EMBL/GenBank/DDBJ databases">
        <authorList>
            <person name="Yang Y."/>
            <person name="Bocs S."/>
            <person name="Baudouin L."/>
        </authorList>
    </citation>
    <scope>NUCLEOTIDE SEQUENCE</scope>
    <source>
        <tissue evidence="2">Spear leaf of Hainan Tall coconut</tissue>
    </source>
</reference>